<gene>
    <name evidence="3" type="ORF">B0H16DRAFT_1496050</name>
</gene>
<accession>A0AAD7P126</accession>
<evidence type="ECO:0000313" key="4">
    <source>
        <dbReference type="Proteomes" id="UP001215598"/>
    </source>
</evidence>
<dbReference type="AlphaFoldDB" id="A0AAD7P126"/>
<keyword evidence="2" id="KW-0472">Membrane</keyword>
<sequence>MLPPIFLRILSKLRAMCGGFHSLHFRFIWSILKRLIRWMPRTRKSGERNPPASDPFATFIRLSRAPTAPQIDLHSVDLGNCAFPHEEDGDLSPQLSTNEGWVEYRGNSSSSASQTQNGDSTSMHEVDRVQPATLDIPRTLRPIRPEGLLRYQSKTPISTDPATFVVKPLQIDFRSESSLPPEWEAKTQCEGQVFFYNKEKKIVTETWLYNPGWCEQITSFIEFIEDLQEKNDLEIPENAELVLEIQRDEELQEDYCGYYFAHHETRCIFWLHDTRLDEWLEDIKGGPVPQEHAKIMLGREYWIHFAIFESIHETPMHVLREVRAIILDASTDLLVSHLSTVNHSKAQLEDMAKIVEGAIKDLNTGGRGCPFSVGRIMGQFYYERFVNFYGQEAARLCRNKSVHGKALMQDNHSWLMKILSWLLFNAPQVQLIGFDRIWVDEIAAREPWIRQIEKLTSEWAEHTTFATILLNANVAFLDVPGVETEGPSQSLPQIFFYISIVLVLGSAILGLILKRQHSTKHLGATEEAANFLSSHDLETTAIIYSLPYALLMYGLVFFSIAFMLTCFLSTSTLTRLAVGIFLAFTSTLIVWCLLWQALEDSTGTVTWSEVKSGFKWHGFRESECEKDDAMSVAEEAKAEKEFTLDAAEMV</sequence>
<organism evidence="3 4">
    <name type="scientific">Mycena metata</name>
    <dbReference type="NCBI Taxonomy" id="1033252"/>
    <lineage>
        <taxon>Eukaryota</taxon>
        <taxon>Fungi</taxon>
        <taxon>Dikarya</taxon>
        <taxon>Basidiomycota</taxon>
        <taxon>Agaricomycotina</taxon>
        <taxon>Agaricomycetes</taxon>
        <taxon>Agaricomycetidae</taxon>
        <taxon>Agaricales</taxon>
        <taxon>Marasmiineae</taxon>
        <taxon>Mycenaceae</taxon>
        <taxon>Mycena</taxon>
    </lineage>
</organism>
<name>A0AAD7P126_9AGAR</name>
<feature type="compositionally biased region" description="Polar residues" evidence="1">
    <location>
        <begin position="106"/>
        <end position="121"/>
    </location>
</feature>
<feature type="region of interest" description="Disordered" evidence="1">
    <location>
        <begin position="102"/>
        <end position="137"/>
    </location>
</feature>
<comment type="caution">
    <text evidence="3">The sequence shown here is derived from an EMBL/GenBank/DDBJ whole genome shotgun (WGS) entry which is preliminary data.</text>
</comment>
<feature type="transmembrane region" description="Helical" evidence="2">
    <location>
        <begin position="550"/>
        <end position="570"/>
    </location>
</feature>
<proteinExistence type="predicted"/>
<dbReference type="Proteomes" id="UP001215598">
    <property type="component" value="Unassembled WGS sequence"/>
</dbReference>
<evidence type="ECO:0008006" key="5">
    <source>
        <dbReference type="Google" id="ProtNLM"/>
    </source>
</evidence>
<reference evidence="3" key="1">
    <citation type="submission" date="2023-03" db="EMBL/GenBank/DDBJ databases">
        <title>Massive genome expansion in bonnet fungi (Mycena s.s.) driven by repeated elements and novel gene families across ecological guilds.</title>
        <authorList>
            <consortium name="Lawrence Berkeley National Laboratory"/>
            <person name="Harder C.B."/>
            <person name="Miyauchi S."/>
            <person name="Viragh M."/>
            <person name="Kuo A."/>
            <person name="Thoen E."/>
            <person name="Andreopoulos B."/>
            <person name="Lu D."/>
            <person name="Skrede I."/>
            <person name="Drula E."/>
            <person name="Henrissat B."/>
            <person name="Morin E."/>
            <person name="Kohler A."/>
            <person name="Barry K."/>
            <person name="LaButti K."/>
            <person name="Morin E."/>
            <person name="Salamov A."/>
            <person name="Lipzen A."/>
            <person name="Mereny Z."/>
            <person name="Hegedus B."/>
            <person name="Baldrian P."/>
            <person name="Stursova M."/>
            <person name="Weitz H."/>
            <person name="Taylor A."/>
            <person name="Grigoriev I.V."/>
            <person name="Nagy L.G."/>
            <person name="Martin F."/>
            <person name="Kauserud H."/>
        </authorList>
    </citation>
    <scope>NUCLEOTIDE SEQUENCE</scope>
    <source>
        <strain evidence="3">CBHHK182m</strain>
    </source>
</reference>
<keyword evidence="2" id="KW-0812">Transmembrane</keyword>
<evidence type="ECO:0000313" key="3">
    <source>
        <dbReference type="EMBL" id="KAJ7783234.1"/>
    </source>
</evidence>
<feature type="transmembrane region" description="Helical" evidence="2">
    <location>
        <begin position="494"/>
        <end position="513"/>
    </location>
</feature>
<keyword evidence="2" id="KW-1133">Transmembrane helix</keyword>
<dbReference type="EMBL" id="JARKIB010000003">
    <property type="protein sequence ID" value="KAJ7783234.1"/>
    <property type="molecule type" value="Genomic_DNA"/>
</dbReference>
<evidence type="ECO:0000256" key="1">
    <source>
        <dbReference type="SAM" id="MobiDB-lite"/>
    </source>
</evidence>
<evidence type="ECO:0000256" key="2">
    <source>
        <dbReference type="SAM" id="Phobius"/>
    </source>
</evidence>
<keyword evidence="4" id="KW-1185">Reference proteome</keyword>
<protein>
    <recommendedName>
        <fullName evidence="5">WW domain-containing protein</fullName>
    </recommendedName>
</protein>
<feature type="transmembrane region" description="Helical" evidence="2">
    <location>
        <begin position="576"/>
        <end position="598"/>
    </location>
</feature>